<feature type="region of interest" description="Disordered" evidence="2">
    <location>
        <begin position="1"/>
        <end position="37"/>
    </location>
</feature>
<keyword evidence="3" id="KW-0812">Transmembrane</keyword>
<evidence type="ECO:0000256" key="2">
    <source>
        <dbReference type="SAM" id="MobiDB-lite"/>
    </source>
</evidence>
<evidence type="ECO:0000256" key="1">
    <source>
        <dbReference type="ARBA" id="ARBA00009042"/>
    </source>
</evidence>
<dbReference type="AlphaFoldDB" id="A0A6A6TRT7"/>
<proteinExistence type="inferred from homology"/>
<dbReference type="EMBL" id="MU004288">
    <property type="protein sequence ID" value="KAF2662779.1"/>
    <property type="molecule type" value="Genomic_DNA"/>
</dbReference>
<protein>
    <recommendedName>
        <fullName evidence="6">Fucose-specific lectin</fullName>
    </recommendedName>
</protein>
<keyword evidence="3" id="KW-0472">Membrane</keyword>
<gene>
    <name evidence="4" type="ORF">K491DRAFT_584621</name>
</gene>
<feature type="compositionally biased region" description="Polar residues" evidence="2">
    <location>
        <begin position="1"/>
        <end position="11"/>
    </location>
</feature>
<dbReference type="SUPFAM" id="SSF89372">
    <property type="entry name" value="Fucose-specific lectin"/>
    <property type="match status" value="1"/>
</dbReference>
<reference evidence="4" key="1">
    <citation type="journal article" date="2020" name="Stud. Mycol.">
        <title>101 Dothideomycetes genomes: a test case for predicting lifestyles and emergence of pathogens.</title>
        <authorList>
            <person name="Haridas S."/>
            <person name="Albert R."/>
            <person name="Binder M."/>
            <person name="Bloem J."/>
            <person name="Labutti K."/>
            <person name="Salamov A."/>
            <person name="Andreopoulos B."/>
            <person name="Baker S."/>
            <person name="Barry K."/>
            <person name="Bills G."/>
            <person name="Bluhm B."/>
            <person name="Cannon C."/>
            <person name="Castanera R."/>
            <person name="Culley D."/>
            <person name="Daum C."/>
            <person name="Ezra D."/>
            <person name="Gonzalez J."/>
            <person name="Henrissat B."/>
            <person name="Kuo A."/>
            <person name="Liang C."/>
            <person name="Lipzen A."/>
            <person name="Lutzoni F."/>
            <person name="Magnuson J."/>
            <person name="Mondo S."/>
            <person name="Nolan M."/>
            <person name="Ohm R."/>
            <person name="Pangilinan J."/>
            <person name="Park H.-J."/>
            <person name="Ramirez L."/>
            <person name="Alfaro M."/>
            <person name="Sun H."/>
            <person name="Tritt A."/>
            <person name="Yoshinaga Y."/>
            <person name="Zwiers L.-H."/>
            <person name="Turgeon B."/>
            <person name="Goodwin S."/>
            <person name="Spatafora J."/>
            <person name="Crous P."/>
            <person name="Grigoriev I."/>
        </authorList>
    </citation>
    <scope>NUCLEOTIDE SEQUENCE</scope>
    <source>
        <strain evidence="4">CBS 122681</strain>
    </source>
</reference>
<feature type="compositionally biased region" description="Basic and acidic residues" evidence="2">
    <location>
        <begin position="22"/>
        <end position="37"/>
    </location>
</feature>
<accession>A0A6A6TRT7</accession>
<keyword evidence="5" id="KW-1185">Reference proteome</keyword>
<dbReference type="Proteomes" id="UP000799324">
    <property type="component" value="Unassembled WGS sequence"/>
</dbReference>
<comment type="similarity">
    <text evidence="1">Belongs to the fungal fucose-specific lectin family.</text>
</comment>
<dbReference type="OrthoDB" id="3923199at2759"/>
<keyword evidence="3" id="KW-1133">Transmembrane helix</keyword>
<evidence type="ECO:0000313" key="5">
    <source>
        <dbReference type="Proteomes" id="UP000799324"/>
    </source>
</evidence>
<feature type="transmembrane region" description="Helical" evidence="3">
    <location>
        <begin position="49"/>
        <end position="74"/>
    </location>
</feature>
<sequence length="468" mass="51417">MSPNSTGTPFSPNAPPYTAVPTKEEHEAQVEPVAPKEEKRTCGMKKRTFMIVLIALILLLVLGIALGVGLGVGLKKKSSSSTAANADPFCVAQPELCIGGSLDQAYFSKKGAFNGSGIALAGESWNKGQKRIFTLYFQHWSGDIRYMTYDTNQNWGGGSSSETVASDAKNATPISAVAYTSNDTQYFHLFYINKDNNLAQRTQDNVTGLWSQGLIGKLNLPVYDSPSVGLQACYKGNFYGDADTHLFPGANGNNQTLNNTENGMNIWYATDDSTFQQYTWYPGQDQWQEVDKWQGKNTHAGVGCYSWDQWSTSTYTMMVNKDNNTEFWWKDTNSTEQSTSSHPINSWNNASIGAIDGVYPATSMGYTTFFYTQMADKSIKGYNISYESENTHVVDENTFTITNPGGPAYGLGGTHMTCTAYAMTDDKGNTKWDSLYVFYQTAGDDITAFTRNIDGGQWSSGALTIPDD</sequence>
<dbReference type="InterPro" id="IPR012475">
    <property type="entry name" value="Fungal_lectin"/>
</dbReference>
<evidence type="ECO:0000256" key="3">
    <source>
        <dbReference type="SAM" id="Phobius"/>
    </source>
</evidence>
<evidence type="ECO:0008006" key="6">
    <source>
        <dbReference type="Google" id="ProtNLM"/>
    </source>
</evidence>
<organism evidence="4 5">
    <name type="scientific">Lophiostoma macrostomum CBS 122681</name>
    <dbReference type="NCBI Taxonomy" id="1314788"/>
    <lineage>
        <taxon>Eukaryota</taxon>
        <taxon>Fungi</taxon>
        <taxon>Dikarya</taxon>
        <taxon>Ascomycota</taxon>
        <taxon>Pezizomycotina</taxon>
        <taxon>Dothideomycetes</taxon>
        <taxon>Pleosporomycetidae</taxon>
        <taxon>Pleosporales</taxon>
        <taxon>Lophiostomataceae</taxon>
        <taxon>Lophiostoma</taxon>
    </lineage>
</organism>
<evidence type="ECO:0000313" key="4">
    <source>
        <dbReference type="EMBL" id="KAF2662779.1"/>
    </source>
</evidence>
<name>A0A6A6TRT7_9PLEO</name>
<dbReference type="Gene3D" id="2.120.10.70">
    <property type="entry name" value="Fucose-specific lectin"/>
    <property type="match status" value="1"/>
</dbReference>
<dbReference type="Pfam" id="PF07938">
    <property type="entry name" value="Fungal_lectin"/>
    <property type="match status" value="1"/>
</dbReference>